<evidence type="ECO:0008006" key="18">
    <source>
        <dbReference type="Google" id="ProtNLM"/>
    </source>
</evidence>
<evidence type="ECO:0000256" key="4">
    <source>
        <dbReference type="ARBA" id="ARBA00022737"/>
    </source>
</evidence>
<keyword evidence="7" id="KW-0805">Transcription regulation</keyword>
<dbReference type="InterPro" id="IPR036051">
    <property type="entry name" value="KRAB_dom_sf"/>
</dbReference>
<dbReference type="Pfam" id="PF02023">
    <property type="entry name" value="SCAN"/>
    <property type="match status" value="1"/>
</dbReference>
<accession>A0AAW0HIQ4</accession>
<feature type="region of interest" description="Disordered" evidence="13">
    <location>
        <begin position="313"/>
        <end position="337"/>
    </location>
</feature>
<organism evidence="16 17">
    <name type="scientific">Myodes glareolus</name>
    <name type="common">Bank vole</name>
    <name type="synonym">Clethrionomys glareolus</name>
    <dbReference type="NCBI Taxonomy" id="447135"/>
    <lineage>
        <taxon>Eukaryota</taxon>
        <taxon>Metazoa</taxon>
        <taxon>Chordata</taxon>
        <taxon>Craniata</taxon>
        <taxon>Vertebrata</taxon>
        <taxon>Euteleostomi</taxon>
        <taxon>Mammalia</taxon>
        <taxon>Eutheria</taxon>
        <taxon>Euarchontoglires</taxon>
        <taxon>Glires</taxon>
        <taxon>Rodentia</taxon>
        <taxon>Myomorpha</taxon>
        <taxon>Muroidea</taxon>
        <taxon>Cricetidae</taxon>
        <taxon>Arvicolinae</taxon>
        <taxon>Myodes</taxon>
    </lineage>
</organism>
<dbReference type="GO" id="GO:0003677">
    <property type="term" value="F:DNA binding"/>
    <property type="evidence" value="ECO:0007669"/>
    <property type="project" value="UniProtKB-KW"/>
</dbReference>
<evidence type="ECO:0000256" key="5">
    <source>
        <dbReference type="ARBA" id="ARBA00022771"/>
    </source>
</evidence>
<dbReference type="FunFam" id="1.10.4020.10:FF:000001">
    <property type="entry name" value="zinc finger protein 263 isoform X1"/>
    <property type="match status" value="1"/>
</dbReference>
<comment type="similarity">
    <text evidence="2">Belongs to the krueppel C2H2-type zinc-finger protein family.</text>
</comment>
<dbReference type="PANTHER" id="PTHR45935">
    <property type="entry name" value="PROTEIN ZBED8-RELATED"/>
    <property type="match status" value="1"/>
</dbReference>
<dbReference type="PROSITE" id="PS50804">
    <property type="entry name" value="SCAN_BOX"/>
    <property type="match status" value="1"/>
</dbReference>
<dbReference type="CDD" id="cd07765">
    <property type="entry name" value="KRAB_A-box"/>
    <property type="match status" value="1"/>
</dbReference>
<dbReference type="PROSITE" id="PS00028">
    <property type="entry name" value="ZINC_FINGER_C2H2_1"/>
    <property type="match status" value="3"/>
</dbReference>
<dbReference type="InterPro" id="IPR038269">
    <property type="entry name" value="SCAN_sf"/>
</dbReference>
<dbReference type="GO" id="GO:0006355">
    <property type="term" value="P:regulation of DNA-templated transcription"/>
    <property type="evidence" value="ECO:0007669"/>
    <property type="project" value="InterPro"/>
</dbReference>
<evidence type="ECO:0000256" key="13">
    <source>
        <dbReference type="SAM" id="MobiDB-lite"/>
    </source>
</evidence>
<dbReference type="SMART" id="SM00349">
    <property type="entry name" value="KRAB"/>
    <property type="match status" value="1"/>
</dbReference>
<dbReference type="Pfam" id="PF01352">
    <property type="entry name" value="KRAB"/>
    <property type="match status" value="1"/>
</dbReference>
<dbReference type="SUPFAM" id="SSF57667">
    <property type="entry name" value="beta-beta-alpha zinc fingers"/>
    <property type="match status" value="2"/>
</dbReference>
<dbReference type="InterPro" id="IPR001909">
    <property type="entry name" value="KRAB"/>
</dbReference>
<dbReference type="AlphaFoldDB" id="A0AAW0HIQ4"/>
<dbReference type="InterPro" id="IPR036236">
    <property type="entry name" value="Znf_C2H2_sf"/>
</dbReference>
<feature type="domain" description="C2H2-type" evidence="14">
    <location>
        <begin position="398"/>
        <end position="425"/>
    </location>
</feature>
<gene>
    <name evidence="16" type="ORF">U0070_020074</name>
</gene>
<evidence type="ECO:0000259" key="14">
    <source>
        <dbReference type="PROSITE" id="PS50157"/>
    </source>
</evidence>
<keyword evidence="5 11" id="KW-0863">Zinc-finger</keyword>
<dbReference type="Gene3D" id="3.30.160.60">
    <property type="entry name" value="Classic Zinc Finger"/>
    <property type="match status" value="3"/>
</dbReference>
<evidence type="ECO:0000313" key="16">
    <source>
        <dbReference type="EMBL" id="KAK7802623.1"/>
    </source>
</evidence>
<keyword evidence="6" id="KW-0862">Zinc</keyword>
<dbReference type="GO" id="GO:0005634">
    <property type="term" value="C:nucleus"/>
    <property type="evidence" value="ECO:0007669"/>
    <property type="project" value="UniProtKB-SubCell"/>
</dbReference>
<keyword evidence="8" id="KW-0238">DNA-binding</keyword>
<keyword evidence="10 12" id="KW-0539">Nucleus</keyword>
<evidence type="ECO:0000256" key="1">
    <source>
        <dbReference type="ARBA" id="ARBA00004123"/>
    </source>
</evidence>
<dbReference type="Pfam" id="PF00096">
    <property type="entry name" value="zf-C2H2"/>
    <property type="match status" value="1"/>
</dbReference>
<dbReference type="Gene3D" id="6.10.140.140">
    <property type="match status" value="1"/>
</dbReference>
<evidence type="ECO:0000256" key="2">
    <source>
        <dbReference type="ARBA" id="ARBA00006991"/>
    </source>
</evidence>
<name>A0AAW0HIQ4_MYOGA</name>
<dbReference type="FunFam" id="3.30.160.60:FF:000322">
    <property type="entry name" value="GDNF-inducible zinc finger protein 1"/>
    <property type="match status" value="1"/>
</dbReference>
<evidence type="ECO:0000256" key="8">
    <source>
        <dbReference type="ARBA" id="ARBA00023125"/>
    </source>
</evidence>
<dbReference type="InterPro" id="IPR013087">
    <property type="entry name" value="Znf_C2H2_type"/>
</dbReference>
<dbReference type="EMBL" id="JBBHLL010000453">
    <property type="protein sequence ID" value="KAK7802623.1"/>
    <property type="molecule type" value="Genomic_DNA"/>
</dbReference>
<dbReference type="PROSITE" id="PS50157">
    <property type="entry name" value="ZINC_FINGER_C2H2_2"/>
    <property type="match status" value="3"/>
</dbReference>
<dbReference type="SUPFAM" id="SSF109640">
    <property type="entry name" value="KRAB domain (Kruppel-associated box)"/>
    <property type="match status" value="1"/>
</dbReference>
<evidence type="ECO:0000256" key="9">
    <source>
        <dbReference type="ARBA" id="ARBA00023163"/>
    </source>
</evidence>
<evidence type="ECO:0000256" key="6">
    <source>
        <dbReference type="ARBA" id="ARBA00022833"/>
    </source>
</evidence>
<comment type="caution">
    <text evidence="16">The sequence shown here is derived from an EMBL/GenBank/DDBJ whole genome shotgun (WGS) entry which is preliminary data.</text>
</comment>
<feature type="domain" description="C2H2-type" evidence="14">
    <location>
        <begin position="349"/>
        <end position="376"/>
    </location>
</feature>
<feature type="domain" description="C2H2-type" evidence="14">
    <location>
        <begin position="426"/>
        <end position="453"/>
    </location>
</feature>
<reference evidence="16 17" key="1">
    <citation type="journal article" date="2023" name="bioRxiv">
        <title>Conserved and derived expression patterns and positive selection on dental genes reveal complex evolutionary context of ever-growing rodent molars.</title>
        <authorList>
            <person name="Calamari Z.T."/>
            <person name="Song A."/>
            <person name="Cohen E."/>
            <person name="Akter M."/>
            <person name="Roy R.D."/>
            <person name="Hallikas O."/>
            <person name="Christensen M.M."/>
            <person name="Li P."/>
            <person name="Marangoni P."/>
            <person name="Jernvall J."/>
            <person name="Klein O.D."/>
        </authorList>
    </citation>
    <scope>NUCLEOTIDE SEQUENCE [LARGE SCALE GENOMIC DNA]</scope>
    <source>
        <strain evidence="16">V071</strain>
    </source>
</reference>
<evidence type="ECO:0000256" key="12">
    <source>
        <dbReference type="PROSITE-ProRule" id="PRU00187"/>
    </source>
</evidence>
<dbReference type="SMART" id="SM00431">
    <property type="entry name" value="SCAN"/>
    <property type="match status" value="1"/>
</dbReference>
<evidence type="ECO:0000259" key="15">
    <source>
        <dbReference type="PROSITE" id="PS50804"/>
    </source>
</evidence>
<feature type="region of interest" description="Disordered" evidence="13">
    <location>
        <begin position="161"/>
        <end position="184"/>
    </location>
</feature>
<sequence>MRKEAIPQSGPQWVPLVSSQRPFKARMSSPLGPSHVSLRDSNTTIEEPEAARLRFRGFCYEEVEGPREALSRLREFCHQWLHPESCSKEQMIELLVLEQFLGVLPSEIQAWVRGQQPRSPEEAAALVEGLQHDPGQLLSWITAHILKPKVLLTVQKTKESSESHHLSVATESSEAGPAEAPQDAGLDRAAQISCSVKEEANADGQEMVSPSPLLPAQTPEGHLGHQEPASTSFYPGRIQKEWGLLDSSQKELYWGVMLEKYGTVVSQASLPLLEPDVQVESELRPAHAAGLKSLRSHLPEVGAIAGPGLVQACTSSPSDENRSPCKDPSALSPAPLLEAPARPAPRKLYTCEQCGLSFDWKSVFVIHHRTHLGGSGLERPPQVHREPAMGRSTGLRGYACVECGRRFSWKSQLVIHRKSHAGQRRHFCRDCGCSFDWKFQLVIHRKIHQPESPRAAGEGCLTLGASSS</sequence>
<evidence type="ECO:0000313" key="17">
    <source>
        <dbReference type="Proteomes" id="UP001488838"/>
    </source>
</evidence>
<evidence type="ECO:0000256" key="3">
    <source>
        <dbReference type="ARBA" id="ARBA00022723"/>
    </source>
</evidence>
<keyword evidence="4" id="KW-0677">Repeat</keyword>
<keyword evidence="9" id="KW-0804">Transcription</keyword>
<evidence type="ECO:0000256" key="11">
    <source>
        <dbReference type="PROSITE-ProRule" id="PRU00042"/>
    </source>
</evidence>
<evidence type="ECO:0000256" key="10">
    <source>
        <dbReference type="ARBA" id="ARBA00023242"/>
    </source>
</evidence>
<dbReference type="InterPro" id="IPR003309">
    <property type="entry name" value="SCAN_dom"/>
</dbReference>
<proteinExistence type="inferred from homology"/>
<dbReference type="CDD" id="cd07936">
    <property type="entry name" value="SCAN"/>
    <property type="match status" value="1"/>
</dbReference>
<dbReference type="SMART" id="SM00355">
    <property type="entry name" value="ZnF_C2H2"/>
    <property type="match status" value="3"/>
</dbReference>
<evidence type="ECO:0000256" key="7">
    <source>
        <dbReference type="ARBA" id="ARBA00023015"/>
    </source>
</evidence>
<keyword evidence="3" id="KW-0479">Metal-binding</keyword>
<feature type="domain" description="SCAN box" evidence="15">
    <location>
        <begin position="52"/>
        <end position="133"/>
    </location>
</feature>
<keyword evidence="17" id="KW-1185">Reference proteome</keyword>
<dbReference type="PANTHER" id="PTHR45935:SF27">
    <property type="entry name" value="ZINC FINGER PROTEIN 446"/>
    <property type="match status" value="1"/>
</dbReference>
<protein>
    <recommendedName>
        <fullName evidence="18">Zinc finger protein 446</fullName>
    </recommendedName>
</protein>
<comment type="subcellular location">
    <subcellularLocation>
        <location evidence="1 12">Nucleus</location>
    </subcellularLocation>
</comment>
<dbReference type="Proteomes" id="UP001488838">
    <property type="component" value="Unassembled WGS sequence"/>
</dbReference>
<dbReference type="FunFam" id="3.30.160.60:FF:001613">
    <property type="entry name" value="Zinc finger protein 446"/>
    <property type="match status" value="1"/>
</dbReference>
<feature type="compositionally biased region" description="Low complexity" evidence="13">
    <location>
        <begin position="328"/>
        <end position="337"/>
    </location>
</feature>
<dbReference type="Gene3D" id="1.10.4020.10">
    <property type="entry name" value="DNA breaking-rejoining enzymes"/>
    <property type="match status" value="1"/>
</dbReference>
<dbReference type="SUPFAM" id="SSF47353">
    <property type="entry name" value="Retrovirus capsid dimerization domain-like"/>
    <property type="match status" value="1"/>
</dbReference>
<dbReference type="InterPro" id="IPR050916">
    <property type="entry name" value="SCAN-C2H2_zinc_finger"/>
</dbReference>
<dbReference type="GO" id="GO:0008270">
    <property type="term" value="F:zinc ion binding"/>
    <property type="evidence" value="ECO:0007669"/>
    <property type="project" value="UniProtKB-KW"/>
</dbReference>